<dbReference type="OrthoDB" id="6077212at2"/>
<gene>
    <name evidence="1" type="ORF">FK268_19990</name>
</gene>
<dbReference type="AlphaFoldDB" id="A0A5C5RHU4"/>
<dbReference type="Proteomes" id="UP000319792">
    <property type="component" value="Unassembled WGS sequence"/>
</dbReference>
<comment type="caution">
    <text evidence="1">The sequence shown here is derived from an EMBL/GenBank/DDBJ whole genome shotgun (WGS) entry which is preliminary data.</text>
</comment>
<name>A0A5C5RHU4_9ACTN</name>
<reference evidence="1 2" key="1">
    <citation type="submission" date="2019-08" db="EMBL/GenBank/DDBJ databases">
        <title>Tsukamurella conjunctivitidis sp. nov., Tsukamurella assacharolytica sp. nov. and Tsukamurella sputae sp. nov. isolated from patients with conjunctivitis, bacteraemia (lymphoma) and respiratory infection (sputum) in Hong Kong.</title>
        <authorList>
            <person name="Fok K.M.N."/>
            <person name="Fong J.Y.H."/>
        </authorList>
    </citation>
    <scope>NUCLEOTIDE SEQUENCE [LARGE SCALE GENOMIC DNA]</scope>
    <source>
        <strain evidence="1 2">HKU70</strain>
    </source>
</reference>
<organism evidence="1 2">
    <name type="scientific">Tsukamurella sputi</name>
    <dbReference type="NCBI Taxonomy" id="2591848"/>
    <lineage>
        <taxon>Bacteria</taxon>
        <taxon>Bacillati</taxon>
        <taxon>Actinomycetota</taxon>
        <taxon>Actinomycetes</taxon>
        <taxon>Mycobacteriales</taxon>
        <taxon>Tsukamurellaceae</taxon>
        <taxon>Tsukamurella</taxon>
    </lineage>
</organism>
<keyword evidence="2" id="KW-1185">Reference proteome</keyword>
<evidence type="ECO:0000313" key="2">
    <source>
        <dbReference type="Proteomes" id="UP000319792"/>
    </source>
</evidence>
<dbReference type="EMBL" id="VIGV01000010">
    <property type="protein sequence ID" value="TWS22288.1"/>
    <property type="molecule type" value="Genomic_DNA"/>
</dbReference>
<sequence>MSATLEPRVPKSGSSPRRRRLALDETRRRVLDSAIDRVFTERGGTGLEHVRLEDAVRDADVSRTAAYRCWPQREDFLADVLAALAEQALPIVSTRSARATEVVRAAVGDDPSTVRTVAGRRAALLRAVSASADDDLLADRDEDRRWRLYLTLAMAVPSLPDGPARDRVVAAVDRAERTVRARLAANYRRLFELFGFTSTVDYGELAGIGLALMRGYVVGGHAGAQAGRPGPGYALLADGAAAPSDTGEWDEARGRRLVAALAATDVFDGAPAGTGEDVGAGE</sequence>
<evidence type="ECO:0000313" key="1">
    <source>
        <dbReference type="EMBL" id="TWS22288.1"/>
    </source>
</evidence>
<dbReference type="SUPFAM" id="SSF46689">
    <property type="entry name" value="Homeodomain-like"/>
    <property type="match status" value="1"/>
</dbReference>
<dbReference type="InterPro" id="IPR009057">
    <property type="entry name" value="Homeodomain-like_sf"/>
</dbReference>
<accession>A0A5C5RHU4</accession>
<dbReference type="Gene3D" id="1.10.357.10">
    <property type="entry name" value="Tetracycline Repressor, domain 2"/>
    <property type="match status" value="1"/>
</dbReference>
<dbReference type="RefSeq" id="WP_146437222.1">
    <property type="nucleotide sequence ID" value="NZ_VIGV01000010.1"/>
</dbReference>
<proteinExistence type="predicted"/>
<evidence type="ECO:0008006" key="3">
    <source>
        <dbReference type="Google" id="ProtNLM"/>
    </source>
</evidence>
<protein>
    <recommendedName>
        <fullName evidence="3">TetR/AcrR family transcriptional regulator</fullName>
    </recommendedName>
</protein>